<evidence type="ECO:0000313" key="8">
    <source>
        <dbReference type="Proteomes" id="UP001289374"/>
    </source>
</evidence>
<dbReference type="InterPro" id="IPR002553">
    <property type="entry name" value="Clathrin/coatomer_adapt-like_N"/>
</dbReference>
<evidence type="ECO:0000256" key="5">
    <source>
        <dbReference type="ARBA" id="ARBA00023136"/>
    </source>
</evidence>
<dbReference type="Gene3D" id="1.25.10.10">
    <property type="entry name" value="Leucine-rich Repeat Variant"/>
    <property type="match status" value="1"/>
</dbReference>
<dbReference type="PANTHER" id="PTHR11134">
    <property type="entry name" value="ADAPTOR COMPLEX SUBUNIT BETA FAMILY MEMBER"/>
    <property type="match status" value="1"/>
</dbReference>
<dbReference type="GO" id="GO:0030117">
    <property type="term" value="C:membrane coat"/>
    <property type="evidence" value="ECO:0007669"/>
    <property type="project" value="InterPro"/>
</dbReference>
<keyword evidence="5" id="KW-0472">Membrane</keyword>
<dbReference type="Proteomes" id="UP001289374">
    <property type="component" value="Unassembled WGS sequence"/>
</dbReference>
<feature type="domain" description="Clathrin/coatomer adaptor adaptin-like N-terminal" evidence="6">
    <location>
        <begin position="113"/>
        <end position="549"/>
    </location>
</feature>
<dbReference type="GO" id="GO:0012505">
    <property type="term" value="C:endomembrane system"/>
    <property type="evidence" value="ECO:0007669"/>
    <property type="project" value="UniProtKB-SubCell"/>
</dbReference>
<keyword evidence="4" id="KW-0653">Protein transport</keyword>
<name>A0AAE1WXX2_9LAMI</name>
<organism evidence="7 8">
    <name type="scientific">Sesamum angolense</name>
    <dbReference type="NCBI Taxonomy" id="2727404"/>
    <lineage>
        <taxon>Eukaryota</taxon>
        <taxon>Viridiplantae</taxon>
        <taxon>Streptophyta</taxon>
        <taxon>Embryophyta</taxon>
        <taxon>Tracheophyta</taxon>
        <taxon>Spermatophyta</taxon>
        <taxon>Magnoliopsida</taxon>
        <taxon>eudicotyledons</taxon>
        <taxon>Gunneridae</taxon>
        <taxon>Pentapetalae</taxon>
        <taxon>asterids</taxon>
        <taxon>lamiids</taxon>
        <taxon>Lamiales</taxon>
        <taxon>Pedaliaceae</taxon>
        <taxon>Sesamum</taxon>
    </lineage>
</organism>
<dbReference type="SUPFAM" id="SSF48371">
    <property type="entry name" value="ARM repeat"/>
    <property type="match status" value="1"/>
</dbReference>
<gene>
    <name evidence="7" type="ORF">Sango_1223300</name>
</gene>
<keyword evidence="8" id="KW-1185">Reference proteome</keyword>
<comment type="similarity">
    <text evidence="2">Belongs to the adaptor complexes large subunit family.</text>
</comment>
<dbReference type="GO" id="GO:0006886">
    <property type="term" value="P:intracellular protein transport"/>
    <property type="evidence" value="ECO:0007669"/>
    <property type="project" value="InterPro"/>
</dbReference>
<dbReference type="InterPro" id="IPR011989">
    <property type="entry name" value="ARM-like"/>
</dbReference>
<reference evidence="7" key="1">
    <citation type="submission" date="2020-06" db="EMBL/GenBank/DDBJ databases">
        <authorList>
            <person name="Li T."/>
            <person name="Hu X."/>
            <person name="Zhang T."/>
            <person name="Song X."/>
            <person name="Zhang H."/>
            <person name="Dai N."/>
            <person name="Sheng W."/>
            <person name="Hou X."/>
            <person name="Wei L."/>
        </authorList>
    </citation>
    <scope>NUCLEOTIDE SEQUENCE</scope>
    <source>
        <strain evidence="7">K16</strain>
        <tissue evidence="7">Leaf</tissue>
    </source>
</reference>
<evidence type="ECO:0000256" key="1">
    <source>
        <dbReference type="ARBA" id="ARBA00004308"/>
    </source>
</evidence>
<keyword evidence="3" id="KW-0813">Transport</keyword>
<evidence type="ECO:0000313" key="7">
    <source>
        <dbReference type="EMBL" id="KAK4401172.1"/>
    </source>
</evidence>
<dbReference type="InterPro" id="IPR016024">
    <property type="entry name" value="ARM-type_fold"/>
</dbReference>
<dbReference type="GO" id="GO:0016192">
    <property type="term" value="P:vesicle-mediated transport"/>
    <property type="evidence" value="ECO:0007669"/>
    <property type="project" value="InterPro"/>
</dbReference>
<dbReference type="Pfam" id="PF01602">
    <property type="entry name" value="Adaptin_N"/>
    <property type="match status" value="1"/>
</dbReference>
<protein>
    <submittedName>
        <fullName evidence="7">Beta-adaptin-like protein A</fullName>
    </submittedName>
</protein>
<evidence type="ECO:0000256" key="4">
    <source>
        <dbReference type="ARBA" id="ARBA00022927"/>
    </source>
</evidence>
<sequence length="905" mass="101151">MAFILPKGIIREIEKRIRTFLWKDKSDTGYAKVAWNQVCLPLNEGKLGIRDVQALNYALMNHSITPYSSCGHRYDCLEMGGRNRLWHRQLNLSDPLRLLSHPASPASRQPSSGTDDTKRELFKKVISYMTIGIDVSSVFSEMVMCSATSDIVLKKMCYLYVGNYAKHNPDLALLTINFLQRDCKDEDPMIRGLALRSLCSLGVANLVEYLVGPLGNGLKDGNNYVRMVAAVGVLKLYHISASTCVDADFPALLKHLMLKDKDAQVVANCLTSLQEIWTLEASKSEEAAREREALLSKPVIYYFLNRIKEFNEWAQCIVLELVSKYVPSDSDEIFDIMNLLEDRLQHANGAVVLASIKVFLHMTLSMTDVHQQVYERIKAPLLTLVSSGSPEQSYAVLSHLHLLVMRAPFIFSSDYKHFYCQYNEPFYVKKLKLEMLTAVANESNTYEIVTELCEYVANVDIPMARESIRAVGKIALQQYDVNAIVDRLLQFLEMEKEHVTAETLVLVKDLLRKYPQWSHDCIAVVGNISSKNVQEPKAKAALIWMLGNMLKICRIVLTFWRVLLRTGMRSILQRWPPHSALDVSCQCLICLFMGWLSISILLLQYIPNVILGGSFAPSYSSDEVFLEKTTRDSKALGAALAAGIADFHQDVHDRALFYYRLLQYDVTVAERIVNPPKQAVSVFADTQSSEIKIVSLTNSTVSLLCTKRRYAFGRRLTKLMKTFLQPSYMFTDKEYRGPFAFSEELGNLSIGTEPADNVVAAQVVEANDKDLLLSTSEKEESQGYGNNGSAYSAPSYNASTTTGASQGHLDLVSLDQPSTVHTTASFAIDELLGLGMPAAPSPAPLPSALLLNAKATIDPNAFQQKWRQLPDISIDPRGVAAMTNPQALPQHMQVALVDKFPFLVA</sequence>
<accession>A0AAE1WXX2</accession>
<dbReference type="InterPro" id="IPR026739">
    <property type="entry name" value="AP_beta"/>
</dbReference>
<evidence type="ECO:0000256" key="3">
    <source>
        <dbReference type="ARBA" id="ARBA00022448"/>
    </source>
</evidence>
<evidence type="ECO:0000256" key="2">
    <source>
        <dbReference type="ARBA" id="ARBA00006613"/>
    </source>
</evidence>
<comment type="subcellular location">
    <subcellularLocation>
        <location evidence="1">Endomembrane system</location>
    </subcellularLocation>
</comment>
<proteinExistence type="inferred from homology"/>
<dbReference type="AlphaFoldDB" id="A0AAE1WXX2"/>
<reference evidence="7" key="2">
    <citation type="journal article" date="2024" name="Plant">
        <title>Genomic evolution and insights into agronomic trait innovations of Sesamum species.</title>
        <authorList>
            <person name="Miao H."/>
            <person name="Wang L."/>
            <person name="Qu L."/>
            <person name="Liu H."/>
            <person name="Sun Y."/>
            <person name="Le M."/>
            <person name="Wang Q."/>
            <person name="Wei S."/>
            <person name="Zheng Y."/>
            <person name="Lin W."/>
            <person name="Duan Y."/>
            <person name="Cao H."/>
            <person name="Xiong S."/>
            <person name="Wang X."/>
            <person name="Wei L."/>
            <person name="Li C."/>
            <person name="Ma Q."/>
            <person name="Ju M."/>
            <person name="Zhao R."/>
            <person name="Li G."/>
            <person name="Mu C."/>
            <person name="Tian Q."/>
            <person name="Mei H."/>
            <person name="Zhang T."/>
            <person name="Gao T."/>
            <person name="Zhang H."/>
        </authorList>
    </citation>
    <scope>NUCLEOTIDE SEQUENCE</scope>
    <source>
        <strain evidence="7">K16</strain>
    </source>
</reference>
<evidence type="ECO:0000259" key="6">
    <source>
        <dbReference type="Pfam" id="PF01602"/>
    </source>
</evidence>
<comment type="caution">
    <text evidence="7">The sequence shown here is derived from an EMBL/GenBank/DDBJ whole genome shotgun (WGS) entry which is preliminary data.</text>
</comment>
<dbReference type="EMBL" id="JACGWL010000006">
    <property type="protein sequence ID" value="KAK4401172.1"/>
    <property type="molecule type" value="Genomic_DNA"/>
</dbReference>
<dbReference type="FunFam" id="1.25.10.10:FF:000113">
    <property type="entry name" value="Beta-adaptin-like protein A"/>
    <property type="match status" value="1"/>
</dbReference>